<reference evidence="12 13" key="1">
    <citation type="submission" date="2024-08" db="EMBL/GenBank/DDBJ databases">
        <title>Gnathostoma spinigerum genome.</title>
        <authorList>
            <person name="Gonzalez-Bertolin B."/>
            <person name="Monzon S."/>
            <person name="Zaballos A."/>
            <person name="Jimenez P."/>
            <person name="Dekumyoy P."/>
            <person name="Varona S."/>
            <person name="Cuesta I."/>
            <person name="Sumanam S."/>
            <person name="Adisakwattana P."/>
            <person name="Gasser R.B."/>
            <person name="Hernandez-Gonzalez A."/>
            <person name="Young N.D."/>
            <person name="Perteguer M.J."/>
        </authorList>
    </citation>
    <scope>NUCLEOTIDE SEQUENCE [LARGE SCALE GENOMIC DNA]</scope>
    <source>
        <strain evidence="12">AL3</strain>
        <tissue evidence="12">Liver</tissue>
    </source>
</reference>
<dbReference type="EMBL" id="JBGFUD010002052">
    <property type="protein sequence ID" value="MFH4977088.1"/>
    <property type="molecule type" value="Genomic_DNA"/>
</dbReference>
<evidence type="ECO:0000256" key="10">
    <source>
        <dbReference type="ARBA" id="ARBA00023242"/>
    </source>
</evidence>
<evidence type="ECO:0000313" key="13">
    <source>
        <dbReference type="Proteomes" id="UP001608902"/>
    </source>
</evidence>
<dbReference type="PRINTS" id="PR00546">
    <property type="entry name" value="THYROIDHORMR"/>
</dbReference>
<gene>
    <name evidence="12" type="ORF">AB6A40_003797</name>
</gene>
<dbReference type="InterPro" id="IPR013088">
    <property type="entry name" value="Znf_NHR/GATA"/>
</dbReference>
<feature type="domain" description="Nuclear receptor" evidence="11">
    <location>
        <begin position="22"/>
        <end position="97"/>
    </location>
</feature>
<dbReference type="InterPro" id="IPR001628">
    <property type="entry name" value="Znf_hrmn_rcpt"/>
</dbReference>
<dbReference type="FunFam" id="3.30.50.10:FF:000030">
    <property type="entry name" value="Nuclear Hormone Receptor family"/>
    <property type="match status" value="1"/>
</dbReference>
<comment type="subcellular location">
    <subcellularLocation>
        <location evidence="1">Nucleus</location>
    </subcellularLocation>
</comment>
<evidence type="ECO:0000256" key="8">
    <source>
        <dbReference type="ARBA" id="ARBA00023163"/>
    </source>
</evidence>
<keyword evidence="13" id="KW-1185">Reference proteome</keyword>
<evidence type="ECO:0000256" key="3">
    <source>
        <dbReference type="ARBA" id="ARBA00022723"/>
    </source>
</evidence>
<dbReference type="SUPFAM" id="SSF57716">
    <property type="entry name" value="Glucocorticoid receptor-like (DNA-binding domain)"/>
    <property type="match status" value="1"/>
</dbReference>
<evidence type="ECO:0000256" key="2">
    <source>
        <dbReference type="ARBA" id="ARBA00005993"/>
    </source>
</evidence>
<dbReference type="PRINTS" id="PR00047">
    <property type="entry name" value="STROIDFINGER"/>
</dbReference>
<dbReference type="PROSITE" id="PS00031">
    <property type="entry name" value="NUCLEAR_REC_DBD_1"/>
    <property type="match status" value="1"/>
</dbReference>
<evidence type="ECO:0000256" key="1">
    <source>
        <dbReference type="ARBA" id="ARBA00004123"/>
    </source>
</evidence>
<dbReference type="AlphaFoldDB" id="A0ABD6EAS0"/>
<dbReference type="Proteomes" id="UP001608902">
    <property type="component" value="Unassembled WGS sequence"/>
</dbReference>
<keyword evidence="9" id="KW-0675">Receptor</keyword>
<evidence type="ECO:0000313" key="12">
    <source>
        <dbReference type="EMBL" id="MFH4977088.1"/>
    </source>
</evidence>
<keyword evidence="8" id="KW-0804">Transcription</keyword>
<dbReference type="PANTHER" id="PTHR24082">
    <property type="entry name" value="NUCLEAR HORMONE RECEPTOR"/>
    <property type="match status" value="1"/>
</dbReference>
<dbReference type="Pfam" id="PF00105">
    <property type="entry name" value="zf-C4"/>
    <property type="match status" value="1"/>
</dbReference>
<dbReference type="InterPro" id="IPR001728">
    <property type="entry name" value="ThyrH_rcpt"/>
</dbReference>
<dbReference type="Gene3D" id="3.30.50.10">
    <property type="entry name" value="Erythroid Transcription Factor GATA-1, subunit A"/>
    <property type="match status" value="1"/>
</dbReference>
<protein>
    <recommendedName>
        <fullName evidence="11">Nuclear receptor domain-containing protein</fullName>
    </recommendedName>
</protein>
<evidence type="ECO:0000256" key="6">
    <source>
        <dbReference type="ARBA" id="ARBA00023015"/>
    </source>
</evidence>
<dbReference type="PANTHER" id="PTHR24082:SF473">
    <property type="entry name" value="ECDYSONE-INDUCED PROTEIN 75B, ISOFORM B"/>
    <property type="match status" value="1"/>
</dbReference>
<keyword evidence="5" id="KW-0862">Zinc</keyword>
<comment type="caution">
    <text evidence="12">The sequence shown here is derived from an EMBL/GenBank/DDBJ whole genome shotgun (WGS) entry which is preliminary data.</text>
</comment>
<accession>A0ABD6EAS0</accession>
<evidence type="ECO:0000256" key="7">
    <source>
        <dbReference type="ARBA" id="ARBA00023125"/>
    </source>
</evidence>
<dbReference type="GO" id="GO:0005634">
    <property type="term" value="C:nucleus"/>
    <property type="evidence" value="ECO:0007669"/>
    <property type="project" value="UniProtKB-SubCell"/>
</dbReference>
<keyword evidence="10" id="KW-0539">Nucleus</keyword>
<dbReference type="GO" id="GO:0008270">
    <property type="term" value="F:zinc ion binding"/>
    <property type="evidence" value="ECO:0007669"/>
    <property type="project" value="UniProtKB-KW"/>
</dbReference>
<keyword evidence="3" id="KW-0479">Metal-binding</keyword>
<evidence type="ECO:0000259" key="11">
    <source>
        <dbReference type="PROSITE" id="PS51030"/>
    </source>
</evidence>
<dbReference type="InterPro" id="IPR050234">
    <property type="entry name" value="Nuclear_hormone_rcpt_NR1"/>
</dbReference>
<evidence type="ECO:0000256" key="4">
    <source>
        <dbReference type="ARBA" id="ARBA00022771"/>
    </source>
</evidence>
<keyword evidence="6" id="KW-0805">Transcription regulation</keyword>
<comment type="similarity">
    <text evidence="2">Belongs to the nuclear hormone receptor family.</text>
</comment>
<dbReference type="SMART" id="SM00399">
    <property type="entry name" value="ZnF_C4"/>
    <property type="match status" value="1"/>
</dbReference>
<name>A0ABD6EAS0_9BILA</name>
<dbReference type="PROSITE" id="PS51030">
    <property type="entry name" value="NUCLEAR_REC_DBD_2"/>
    <property type="match status" value="1"/>
</dbReference>
<keyword evidence="4" id="KW-0863">Zinc-finger</keyword>
<sequence length="163" mass="18772">MSTPLRSRNKSTPYMPSYMEEGQECVVCGDEATGLHYRAITCEGCKGFFRRTAQKKIEYTCKDREQCEISKTSRNVCQRCRYLKCIANGMTTDLVLNEDERTAKRLLIQENREKRELENIRQLIRKSSLADSNDHLRSVIDPITASYCRNIDTPVFVGSFLNA</sequence>
<dbReference type="GO" id="GO:0003677">
    <property type="term" value="F:DNA binding"/>
    <property type="evidence" value="ECO:0007669"/>
    <property type="project" value="UniProtKB-KW"/>
</dbReference>
<proteinExistence type="inferred from homology"/>
<evidence type="ECO:0000256" key="9">
    <source>
        <dbReference type="ARBA" id="ARBA00023170"/>
    </source>
</evidence>
<keyword evidence="7" id="KW-0238">DNA-binding</keyword>
<organism evidence="12 13">
    <name type="scientific">Gnathostoma spinigerum</name>
    <dbReference type="NCBI Taxonomy" id="75299"/>
    <lineage>
        <taxon>Eukaryota</taxon>
        <taxon>Metazoa</taxon>
        <taxon>Ecdysozoa</taxon>
        <taxon>Nematoda</taxon>
        <taxon>Chromadorea</taxon>
        <taxon>Rhabditida</taxon>
        <taxon>Spirurina</taxon>
        <taxon>Gnathostomatomorpha</taxon>
        <taxon>Gnathostomatoidea</taxon>
        <taxon>Gnathostomatidae</taxon>
        <taxon>Gnathostoma</taxon>
    </lineage>
</organism>
<evidence type="ECO:0000256" key="5">
    <source>
        <dbReference type="ARBA" id="ARBA00022833"/>
    </source>
</evidence>